<dbReference type="Proteomes" id="UP000002038">
    <property type="component" value="Unassembled WGS sequence"/>
</dbReference>
<evidence type="ECO:0000256" key="3">
    <source>
        <dbReference type="PROSITE-ProRule" id="PRU00023"/>
    </source>
</evidence>
<organism evidence="5 6">
    <name type="scientific">Blastomyces gilchristii (strain SLH14081)</name>
    <name type="common">Blastomyces dermatitidis</name>
    <dbReference type="NCBI Taxonomy" id="559298"/>
    <lineage>
        <taxon>Eukaryota</taxon>
        <taxon>Fungi</taxon>
        <taxon>Dikarya</taxon>
        <taxon>Ascomycota</taxon>
        <taxon>Pezizomycotina</taxon>
        <taxon>Eurotiomycetes</taxon>
        <taxon>Eurotiomycetidae</taxon>
        <taxon>Onygenales</taxon>
        <taxon>Ajellomycetaceae</taxon>
        <taxon>Blastomyces</taxon>
    </lineage>
</organism>
<dbReference type="OrthoDB" id="4185355at2759"/>
<keyword evidence="6" id="KW-1185">Reference proteome</keyword>
<feature type="region of interest" description="Disordered" evidence="4">
    <location>
        <begin position="382"/>
        <end position="430"/>
    </location>
</feature>
<dbReference type="Pfam" id="PF12796">
    <property type="entry name" value="Ank_2"/>
    <property type="match status" value="1"/>
</dbReference>
<feature type="compositionally biased region" description="Polar residues" evidence="4">
    <location>
        <begin position="521"/>
        <end position="541"/>
    </location>
</feature>
<evidence type="ECO:0000256" key="1">
    <source>
        <dbReference type="ARBA" id="ARBA00022737"/>
    </source>
</evidence>
<dbReference type="VEuPathDB" id="FungiDB:BDBG_17321"/>
<feature type="region of interest" description="Disordered" evidence="4">
    <location>
        <begin position="521"/>
        <end position="558"/>
    </location>
</feature>
<keyword evidence="2 3" id="KW-0040">ANK repeat</keyword>
<accession>A0A179USK6</accession>
<reference evidence="6" key="1">
    <citation type="journal article" date="2015" name="PLoS Genet.">
        <title>The dynamic genome and transcriptome of the human fungal pathogen Blastomyces and close relative Emmonsia.</title>
        <authorList>
            <person name="Munoz J.F."/>
            <person name="Gauthier G.M."/>
            <person name="Desjardins C.A."/>
            <person name="Gallo J.E."/>
            <person name="Holder J."/>
            <person name="Sullivan T.D."/>
            <person name="Marty A.J."/>
            <person name="Carmen J.C."/>
            <person name="Chen Z."/>
            <person name="Ding L."/>
            <person name="Gujja S."/>
            <person name="Magrini V."/>
            <person name="Misas E."/>
            <person name="Mitreva M."/>
            <person name="Priest M."/>
            <person name="Saif S."/>
            <person name="Whiston E.A."/>
            <person name="Young S."/>
            <person name="Zeng Q."/>
            <person name="Goldman W.E."/>
            <person name="Mardis E.R."/>
            <person name="Taylor J.W."/>
            <person name="McEwen J.G."/>
            <person name="Clay O.K."/>
            <person name="Klein B.S."/>
            <person name="Cuomo C.A."/>
        </authorList>
    </citation>
    <scope>NUCLEOTIDE SEQUENCE [LARGE SCALE GENOMIC DNA]</scope>
    <source>
        <strain evidence="6">SLH14081</strain>
    </source>
</reference>
<dbReference type="PANTHER" id="PTHR24171">
    <property type="entry name" value="ANKYRIN REPEAT DOMAIN-CONTAINING PROTEIN 39-RELATED"/>
    <property type="match status" value="1"/>
</dbReference>
<dbReference type="EMBL" id="GG657459">
    <property type="protein sequence ID" value="OAT10178.1"/>
    <property type="molecule type" value="Genomic_DNA"/>
</dbReference>
<sequence length="692" mass="75149">MSRLRPSSQDEVGAVLSCALKYNFSGYLGLLGQAIRAGGEMAWGEDARCPRQNFSTARPQQDAAVIILGPSFIQTSKPPFRYKLTSNRLQDLFYATQLSSGNIPLTSTSGRCASLKPTICTMSFGYSVTDLVSLTTLSWKLYKSCKSAPNSFASLSSEVLSLHAVLREAEEALFPGGQGHDDCRAGKSACKAPAALPPSAQENLRVIADGCNGVLVDLQSLIDRYESLGRKKYNAWRRVKWGAEDIAELRSRLASNVSMLNTFVSISQFTVQQKLDRYTSMHKMGNRESSLISEQTADSLSSHDKLTWRTIRKELEEIGITVAAFDANREFILNWFAEAVESDTFQPWEVADTDSTGDDTDSDHATLHETSRFVAFQQGVSMDPKEAASPPPFPRSTFKTRLRTSSTLQSLQDKKSDRRKPYSSTSPAFSEEASRKTSLLASVKSRNISAVRKFLKTSPGHLTPETYIITLQTAISLGDHAILELLLTSRPPSYPLPLDNKIYINSLLATSFDGKFSISTSQITQKTKHPSNPTSPSSLKQPPSAAAPTSSYPSCPTTTTALTTLPPLPTHTISFPLSAPQQHKAIRTSSAISSLAAASFKGHTEIVGLLLRHNADPNARGYQFGSALQAAALQGHAEIVRLLVDGGADVGLEGGKYGTALKAARHRGHEEVVRVLVEGVKTVDEDGSARRG</sequence>
<proteinExistence type="predicted"/>
<feature type="repeat" description="ANK" evidence="3">
    <location>
        <begin position="590"/>
        <end position="622"/>
    </location>
</feature>
<dbReference type="PROSITE" id="PS50088">
    <property type="entry name" value="ANK_REPEAT"/>
    <property type="match status" value="2"/>
</dbReference>
<dbReference type="AlphaFoldDB" id="A0A179USK6"/>
<feature type="repeat" description="ANK" evidence="3">
    <location>
        <begin position="623"/>
        <end position="655"/>
    </location>
</feature>
<dbReference type="SMART" id="SM00248">
    <property type="entry name" value="ANK"/>
    <property type="match status" value="3"/>
</dbReference>
<feature type="compositionally biased region" description="Low complexity" evidence="4">
    <location>
        <begin position="542"/>
        <end position="558"/>
    </location>
</feature>
<dbReference type="Gene3D" id="1.25.40.20">
    <property type="entry name" value="Ankyrin repeat-containing domain"/>
    <property type="match status" value="1"/>
</dbReference>
<dbReference type="RefSeq" id="XP_031579198.1">
    <property type="nucleotide sequence ID" value="XM_031725072.1"/>
</dbReference>
<keyword evidence="1" id="KW-0677">Repeat</keyword>
<dbReference type="PROSITE" id="PS50297">
    <property type="entry name" value="ANK_REP_REGION"/>
    <property type="match status" value="1"/>
</dbReference>
<protein>
    <submittedName>
        <fullName evidence="5">Uncharacterized protein</fullName>
    </submittedName>
</protein>
<evidence type="ECO:0000256" key="2">
    <source>
        <dbReference type="ARBA" id="ARBA00023043"/>
    </source>
</evidence>
<name>A0A179USK6_BLAGS</name>
<dbReference type="SUPFAM" id="SSF48403">
    <property type="entry name" value="Ankyrin repeat"/>
    <property type="match status" value="1"/>
</dbReference>
<dbReference type="InterPro" id="IPR002110">
    <property type="entry name" value="Ankyrin_rpt"/>
</dbReference>
<evidence type="ECO:0000313" key="6">
    <source>
        <dbReference type="Proteomes" id="UP000002038"/>
    </source>
</evidence>
<evidence type="ECO:0000256" key="4">
    <source>
        <dbReference type="SAM" id="MobiDB-lite"/>
    </source>
</evidence>
<feature type="compositionally biased region" description="Polar residues" evidence="4">
    <location>
        <begin position="397"/>
        <end position="411"/>
    </location>
</feature>
<dbReference type="InterPro" id="IPR036770">
    <property type="entry name" value="Ankyrin_rpt-contain_sf"/>
</dbReference>
<dbReference type="GeneID" id="8509278"/>
<evidence type="ECO:0000313" key="5">
    <source>
        <dbReference type="EMBL" id="OAT10178.1"/>
    </source>
</evidence>
<gene>
    <name evidence="5" type="ORF">BDBG_17321</name>
</gene>
<dbReference type="KEGG" id="bgh:BDBG_17321"/>